<dbReference type="GO" id="GO:0009231">
    <property type="term" value="P:riboflavin biosynthetic process"/>
    <property type="evidence" value="ECO:0007669"/>
    <property type="project" value="InterPro"/>
</dbReference>
<dbReference type="EMBL" id="CP015079">
    <property type="protein sequence ID" value="ANH36994.1"/>
    <property type="molecule type" value="Genomic_DNA"/>
</dbReference>
<reference evidence="2 3" key="1">
    <citation type="submission" date="2016-03" db="EMBL/GenBank/DDBJ databases">
        <title>Complete genome sequence of a soil Actinobacterium, Nocardioides dokdonensis FR1436.</title>
        <authorList>
            <person name="Kwon S.-K."/>
            <person name="Kim K."/>
            <person name="Kim J.F."/>
        </authorList>
    </citation>
    <scope>NUCLEOTIDE SEQUENCE [LARGE SCALE GENOMIC DNA]</scope>
    <source>
        <strain evidence="2 3">FR1436</strain>
    </source>
</reference>
<dbReference type="InterPro" id="IPR002734">
    <property type="entry name" value="RibDG_C"/>
</dbReference>
<dbReference type="Gene3D" id="3.40.430.10">
    <property type="entry name" value="Dihydrofolate Reductase, subunit A"/>
    <property type="match status" value="1"/>
</dbReference>
<sequence>MRELTYYVATSLDGRIAAPDGDFSAFPMVGDHIDMIVRDWTDTLPGPAQAALGVTPPRSRFDAVVMGWNTYAAGFPHGVDDPYPHLDQVVVTRSHLDHAVPAGVRLTTDPVAEVQRLKAAPGVGVWLCGGGTLAGSVVDEIDRLVVKVNPVLLGDGPALVTAPYAARDFRLDRTQAFGSGVVVNEYVRDRG</sequence>
<protein>
    <recommendedName>
        <fullName evidence="1">Bacterial bifunctional deaminase-reductase C-terminal domain-containing protein</fullName>
    </recommendedName>
</protein>
<dbReference type="OrthoDB" id="3471498at2"/>
<dbReference type="PATRIC" id="fig|1300347.3.peg.544"/>
<proteinExistence type="predicted"/>
<dbReference type="SUPFAM" id="SSF53597">
    <property type="entry name" value="Dihydrofolate reductase-like"/>
    <property type="match status" value="1"/>
</dbReference>
<dbReference type="KEGG" id="ndk:I601_0542"/>
<dbReference type="GO" id="GO:0008703">
    <property type="term" value="F:5-amino-6-(5-phosphoribosylamino)uracil reductase activity"/>
    <property type="evidence" value="ECO:0007669"/>
    <property type="project" value="InterPro"/>
</dbReference>
<dbReference type="AlphaFoldDB" id="A0A1A9GFH0"/>
<evidence type="ECO:0000259" key="1">
    <source>
        <dbReference type="Pfam" id="PF01872"/>
    </source>
</evidence>
<organism evidence="2 3">
    <name type="scientific">Nocardioides dokdonensis FR1436</name>
    <dbReference type="NCBI Taxonomy" id="1300347"/>
    <lineage>
        <taxon>Bacteria</taxon>
        <taxon>Bacillati</taxon>
        <taxon>Actinomycetota</taxon>
        <taxon>Actinomycetes</taxon>
        <taxon>Propionibacteriales</taxon>
        <taxon>Nocardioidaceae</taxon>
        <taxon>Nocardioides</taxon>
    </lineage>
</organism>
<name>A0A1A9GFH0_9ACTN</name>
<dbReference type="Proteomes" id="UP000077868">
    <property type="component" value="Chromosome"/>
</dbReference>
<dbReference type="PANTHER" id="PTHR38011:SF11">
    <property type="entry name" value="2,5-DIAMINO-6-RIBOSYLAMINO-4(3H)-PYRIMIDINONE 5'-PHOSPHATE REDUCTASE"/>
    <property type="match status" value="1"/>
</dbReference>
<evidence type="ECO:0000313" key="2">
    <source>
        <dbReference type="EMBL" id="ANH36994.1"/>
    </source>
</evidence>
<gene>
    <name evidence="2" type="ORF">I601_0542</name>
</gene>
<accession>A0A1A9GFH0</accession>
<dbReference type="InterPro" id="IPR024072">
    <property type="entry name" value="DHFR-like_dom_sf"/>
</dbReference>
<feature type="domain" description="Bacterial bifunctional deaminase-reductase C-terminal" evidence="1">
    <location>
        <begin position="4"/>
        <end position="183"/>
    </location>
</feature>
<dbReference type="InterPro" id="IPR050765">
    <property type="entry name" value="Riboflavin_Biosynth_HTPR"/>
</dbReference>
<keyword evidence="3" id="KW-1185">Reference proteome</keyword>
<dbReference type="RefSeq" id="WP_068106099.1">
    <property type="nucleotide sequence ID" value="NZ_CP015079.1"/>
</dbReference>
<evidence type="ECO:0000313" key="3">
    <source>
        <dbReference type="Proteomes" id="UP000077868"/>
    </source>
</evidence>
<dbReference type="PANTHER" id="PTHR38011">
    <property type="entry name" value="DIHYDROFOLATE REDUCTASE FAMILY PROTEIN (AFU_ORTHOLOGUE AFUA_8G06820)"/>
    <property type="match status" value="1"/>
</dbReference>
<dbReference type="Pfam" id="PF01872">
    <property type="entry name" value="RibD_C"/>
    <property type="match status" value="1"/>
</dbReference>
<dbReference type="STRING" id="1300347.I601_0542"/>